<dbReference type="InterPro" id="IPR012318">
    <property type="entry name" value="HTH_CRP"/>
</dbReference>
<gene>
    <name evidence="2" type="ORF">GCM10022212_00480</name>
</gene>
<protein>
    <recommendedName>
        <fullName evidence="1">HTH crp-type domain-containing protein</fullName>
    </recommendedName>
</protein>
<keyword evidence="3" id="KW-1185">Reference proteome</keyword>
<dbReference type="InterPro" id="IPR014710">
    <property type="entry name" value="RmlC-like_jellyroll"/>
</dbReference>
<dbReference type="InterPro" id="IPR036390">
    <property type="entry name" value="WH_DNA-bd_sf"/>
</dbReference>
<dbReference type="Proteomes" id="UP001501353">
    <property type="component" value="Unassembled WGS sequence"/>
</dbReference>
<accession>A0ABP7SGF7</accession>
<reference evidence="3" key="1">
    <citation type="journal article" date="2019" name="Int. J. Syst. Evol. Microbiol.">
        <title>The Global Catalogue of Microorganisms (GCM) 10K type strain sequencing project: providing services to taxonomists for standard genome sequencing and annotation.</title>
        <authorList>
            <consortium name="The Broad Institute Genomics Platform"/>
            <consortium name="The Broad Institute Genome Sequencing Center for Infectious Disease"/>
            <person name="Wu L."/>
            <person name="Ma J."/>
        </authorList>
    </citation>
    <scope>NUCLEOTIDE SEQUENCE [LARGE SCALE GENOMIC DNA]</scope>
    <source>
        <strain evidence="3">JCM 16673</strain>
    </source>
</reference>
<dbReference type="EMBL" id="BAAAZE010000001">
    <property type="protein sequence ID" value="GAA4011368.1"/>
    <property type="molecule type" value="Genomic_DNA"/>
</dbReference>
<evidence type="ECO:0000313" key="3">
    <source>
        <dbReference type="Proteomes" id="UP001501353"/>
    </source>
</evidence>
<dbReference type="Gene3D" id="2.60.120.10">
    <property type="entry name" value="Jelly Rolls"/>
    <property type="match status" value="1"/>
</dbReference>
<dbReference type="Pfam" id="PF13545">
    <property type="entry name" value="HTH_Crp_2"/>
    <property type="match status" value="1"/>
</dbReference>
<dbReference type="SUPFAM" id="SSF46785">
    <property type="entry name" value="Winged helix' DNA-binding domain"/>
    <property type="match status" value="1"/>
</dbReference>
<comment type="caution">
    <text evidence="2">The sequence shown here is derived from an EMBL/GenBank/DDBJ whole genome shotgun (WGS) entry which is preliminary data.</text>
</comment>
<sequence length="209" mass="22746">MGQVVQHPHQPVKTIWFPVDCLMSLRAVNESGAALEIAQAGNDSVIGLMGMGMGNVGTKNEPGLIAVVEIGGSAMQIDVVILKKILAHSFALQTVLYDALRDLMLQASRNALCTHYHFVEPRVARALLRMRDRMHMNKFQMTQGFLAQALGVRRAGVTKAASALQLQGLIRYSRGAITILDGAGLERAACACYATDRRLQTSSRQKLSE</sequence>
<organism evidence="2 3">
    <name type="scientific">Actimicrobium antarcticum</name>
    <dbReference type="NCBI Taxonomy" id="1051899"/>
    <lineage>
        <taxon>Bacteria</taxon>
        <taxon>Pseudomonadati</taxon>
        <taxon>Pseudomonadota</taxon>
        <taxon>Betaproteobacteria</taxon>
        <taxon>Burkholderiales</taxon>
        <taxon>Oxalobacteraceae</taxon>
        <taxon>Actimicrobium</taxon>
    </lineage>
</organism>
<feature type="domain" description="HTH crp-type" evidence="1">
    <location>
        <begin position="122"/>
        <end position="187"/>
    </location>
</feature>
<name>A0ABP7SGF7_9BURK</name>
<evidence type="ECO:0000313" key="2">
    <source>
        <dbReference type="EMBL" id="GAA4011368.1"/>
    </source>
</evidence>
<proteinExistence type="predicted"/>
<evidence type="ECO:0000259" key="1">
    <source>
        <dbReference type="Pfam" id="PF13545"/>
    </source>
</evidence>